<dbReference type="Proteomes" id="UP001234495">
    <property type="component" value="Unassembled WGS sequence"/>
</dbReference>
<evidence type="ECO:0000313" key="3">
    <source>
        <dbReference type="Proteomes" id="UP001234495"/>
    </source>
</evidence>
<proteinExistence type="predicted"/>
<gene>
    <name evidence="2" type="ORF">J2S19_004619</name>
</gene>
<feature type="transmembrane region" description="Helical" evidence="1">
    <location>
        <begin position="5"/>
        <end position="24"/>
    </location>
</feature>
<name>A0ABT9ZLU9_9BACI</name>
<keyword evidence="3" id="KW-1185">Reference proteome</keyword>
<evidence type="ECO:0000256" key="1">
    <source>
        <dbReference type="SAM" id="Phobius"/>
    </source>
</evidence>
<keyword evidence="1" id="KW-1133">Transmembrane helix</keyword>
<accession>A0ABT9ZLU9</accession>
<feature type="transmembrane region" description="Helical" evidence="1">
    <location>
        <begin position="81"/>
        <end position="102"/>
    </location>
</feature>
<dbReference type="EMBL" id="JAUSUD010000034">
    <property type="protein sequence ID" value="MDQ0233277.1"/>
    <property type="molecule type" value="Genomic_DNA"/>
</dbReference>
<organism evidence="2 3">
    <name type="scientific">Metabacillus malikii</name>
    <dbReference type="NCBI Taxonomy" id="1504265"/>
    <lineage>
        <taxon>Bacteria</taxon>
        <taxon>Bacillati</taxon>
        <taxon>Bacillota</taxon>
        <taxon>Bacilli</taxon>
        <taxon>Bacillales</taxon>
        <taxon>Bacillaceae</taxon>
        <taxon>Metabacillus</taxon>
    </lineage>
</organism>
<sequence>MTKRIITAALSVIIFALIFSWFTITPSSQREPNVYYFRFDEMYSIVLIYAAPVYFLVGLPFSIFIDKFIAKINTSLEWTRYFFGLGLYTFAGLLVGAIILIILKKLIIPIFILCLFASNIYYHLHLLVSQIKRESEAQN</sequence>
<evidence type="ECO:0000313" key="2">
    <source>
        <dbReference type="EMBL" id="MDQ0233277.1"/>
    </source>
</evidence>
<comment type="caution">
    <text evidence="2">The sequence shown here is derived from an EMBL/GenBank/DDBJ whole genome shotgun (WGS) entry which is preliminary data.</text>
</comment>
<protein>
    <submittedName>
        <fullName evidence="2">Membrane protein</fullName>
    </submittedName>
</protein>
<keyword evidence="1" id="KW-0812">Transmembrane</keyword>
<feature type="transmembrane region" description="Helical" evidence="1">
    <location>
        <begin position="44"/>
        <end position="69"/>
    </location>
</feature>
<dbReference type="RefSeq" id="WP_307346368.1">
    <property type="nucleotide sequence ID" value="NZ_JAUSUD010000034.1"/>
</dbReference>
<feature type="transmembrane region" description="Helical" evidence="1">
    <location>
        <begin position="108"/>
        <end position="128"/>
    </location>
</feature>
<reference evidence="2 3" key="1">
    <citation type="submission" date="2023-07" db="EMBL/GenBank/DDBJ databases">
        <title>Genomic Encyclopedia of Type Strains, Phase IV (KMG-IV): sequencing the most valuable type-strain genomes for metagenomic binning, comparative biology and taxonomic classification.</title>
        <authorList>
            <person name="Goeker M."/>
        </authorList>
    </citation>
    <scope>NUCLEOTIDE SEQUENCE [LARGE SCALE GENOMIC DNA]</scope>
    <source>
        <strain evidence="2 3">DSM 29005</strain>
    </source>
</reference>
<keyword evidence="1" id="KW-0472">Membrane</keyword>